<comment type="similarity">
    <text evidence="6">Belongs to the SMC family.</text>
</comment>
<dbReference type="NCBIfam" id="TIGR02168">
    <property type="entry name" value="SMC_prok_B"/>
    <property type="match status" value="1"/>
</dbReference>
<dbReference type="GO" id="GO:0005737">
    <property type="term" value="C:cytoplasm"/>
    <property type="evidence" value="ECO:0007669"/>
    <property type="project" value="UniProtKB-SubCell"/>
</dbReference>
<dbReference type="HAMAP" id="MF_01894">
    <property type="entry name" value="Smc_prok"/>
    <property type="match status" value="1"/>
</dbReference>
<feature type="coiled-coil region" evidence="6">
    <location>
        <begin position="997"/>
        <end position="1034"/>
    </location>
</feature>
<comment type="domain">
    <text evidence="6">Contains large globular domains required for ATP hydrolysis at each terminus and a third globular domain forming a flexible hinge near the middle of the molecule. These domains are separated by coiled-coil structures.</text>
</comment>
<gene>
    <name evidence="6" type="primary">smc</name>
    <name evidence="8" type="ORF">SAMN02745221_01484</name>
</gene>
<dbReference type="Proteomes" id="UP000242329">
    <property type="component" value="Unassembled WGS sequence"/>
</dbReference>
<keyword evidence="2 6" id="KW-0547">Nucleotide-binding</keyword>
<dbReference type="Gene3D" id="1.20.1060.20">
    <property type="match status" value="1"/>
</dbReference>
<dbReference type="Gene3D" id="3.30.70.1620">
    <property type="match status" value="1"/>
</dbReference>
<dbReference type="STRING" id="1123382.SAMN02745221_01484"/>
<dbReference type="GO" id="GO:0007062">
    <property type="term" value="P:sister chromatid cohesion"/>
    <property type="evidence" value="ECO:0007669"/>
    <property type="project" value="InterPro"/>
</dbReference>
<dbReference type="OrthoDB" id="9808768at2"/>
<dbReference type="InterPro" id="IPR003395">
    <property type="entry name" value="RecF/RecN/SMC_N"/>
</dbReference>
<dbReference type="SUPFAM" id="SSF52540">
    <property type="entry name" value="P-loop containing nucleoside triphosphate hydrolases"/>
    <property type="match status" value="2"/>
</dbReference>
<proteinExistence type="inferred from homology"/>
<feature type="coiled-coil region" evidence="6">
    <location>
        <begin position="682"/>
        <end position="947"/>
    </location>
</feature>
<dbReference type="PIRSF" id="PIRSF005719">
    <property type="entry name" value="SMC"/>
    <property type="match status" value="1"/>
</dbReference>
<dbReference type="GO" id="GO:0005694">
    <property type="term" value="C:chromosome"/>
    <property type="evidence" value="ECO:0007669"/>
    <property type="project" value="InterPro"/>
</dbReference>
<evidence type="ECO:0000259" key="7">
    <source>
        <dbReference type="SMART" id="SM00968"/>
    </source>
</evidence>
<accession>A0A1M5PIG1</accession>
<dbReference type="InterPro" id="IPR011890">
    <property type="entry name" value="SMC_prok"/>
</dbReference>
<keyword evidence="4 6" id="KW-0175">Coiled coil</keyword>
<comment type="subunit">
    <text evidence="6">Homodimer.</text>
</comment>
<evidence type="ECO:0000256" key="4">
    <source>
        <dbReference type="ARBA" id="ARBA00023054"/>
    </source>
</evidence>
<dbReference type="RefSeq" id="WP_073092245.1">
    <property type="nucleotide sequence ID" value="NZ_FQWY01000023.1"/>
</dbReference>
<keyword evidence="1 6" id="KW-0963">Cytoplasm</keyword>
<dbReference type="Pfam" id="PF06470">
    <property type="entry name" value="SMC_hinge"/>
    <property type="match status" value="1"/>
</dbReference>
<keyword evidence="9" id="KW-1185">Reference proteome</keyword>
<protein>
    <recommendedName>
        <fullName evidence="6">Chromosome partition protein Smc</fullName>
    </recommendedName>
</protein>
<dbReference type="InterPro" id="IPR024704">
    <property type="entry name" value="SMC"/>
</dbReference>
<sequence length="1189" mass="137516">MYLKKIEMKGFKSFAEHTEIIFKPGINVVVGPNGCGKSNLVDAVRWVLGENNIRELRGQKSEDVIFNGTDKFRALSMASVEIVLDNADGLLPLDYSEVAVGRKIFRSGESEFYLNKARVRLKDINKVFTGTGLGKCGYSIIGQGELEEVLNGAPMDRRLILEEASGIIKYRQQRDEVKARIASTSSDLVRIGDILGELKKQRDELHKKAEKAELYLRLREEFKDLQYKVSLFEIKKLTDHLSEQEKRWEEKNEKLTLLLAELKDREKRWGEEEKLLFKQREYLEKYREEKHGLENEINELQNLINLSGEKIKNKEERIRAARKDQVKYKDMLQGIEKELAKLERDYEEAEKEYEEKKCLFAGLTSKLKELEGEIEEEHRDFEKRKELVFKAAEEAAGIKNRLRSGEERLKKLKEKRERMAVRQEEIEERWQKQKEEINFLNAKKAKDEKLILQLETELAELEEKRGWLLKEVERTAGYLDTLNRKQSETVQKIIHLENIRRNFTGYSSGVRFIMQNKESLSGILGILGELITIPAGLETAVEEALGKGQENVVVDKAVNAEKAIDFLKRNNAGRVTFLPLDMLKAGRIPDEVAKKITGKDGVLGIASQLVKYDPFYAQAVEYLLGRVVVVRDIKTGVALFRSLDYPLRIVSLEGEVINGSGAMTGGSRKEGGKTPIQYRSEENKLKAEKEKLEREIFRAGEALERVKGELRKIDEVIEDKKKTLAEVSFTLDMLIKNLEEAEGKKSWLEKEKNAILQEEALMTEEIKRLEEEMQGLYCEHKEKEFLSEEREKELEALKISLEEKKRDWGVYKERLKAYQEQIEMKAKECAQLKHNLEQFKRVEDSYRKSLAEAVKLEERIAEEIKQEEKVYEEAQRKLKDRLVKLSQVNQNLAKERAREEETRRNIEELKMLMNPLREDINRLEKELKNLEIAKARLETELEAAKARFVEDFKKPVPSEIGEIHTSRENSEYRQRMESLKSRIEDMGTVDVEAINAYQELKNRFDFMQEQYDDLNRGKEALEKLLKETEELMHREFISFLDQANKSFKKTFTEIFGGGDAVLRLENAEDKLSAGVEIEVKMPGKKTQALSLLSGGERALTCIAFIFALLRLKPVPFCLLDEIDAALDETNLTRFARFIRKMAEEVQFIIISHRQAMMEAGEIVYGITMPEKGVSSVLTLSMNDIESRAG</sequence>
<dbReference type="GO" id="GO:0007059">
    <property type="term" value="P:chromosome segregation"/>
    <property type="evidence" value="ECO:0007669"/>
    <property type="project" value="UniProtKB-UniRule"/>
</dbReference>
<evidence type="ECO:0000313" key="9">
    <source>
        <dbReference type="Proteomes" id="UP000242329"/>
    </source>
</evidence>
<evidence type="ECO:0000256" key="2">
    <source>
        <dbReference type="ARBA" id="ARBA00022741"/>
    </source>
</evidence>
<reference evidence="9" key="1">
    <citation type="submission" date="2016-11" db="EMBL/GenBank/DDBJ databases">
        <authorList>
            <person name="Varghese N."/>
            <person name="Submissions S."/>
        </authorList>
    </citation>
    <scope>NUCLEOTIDE SEQUENCE [LARGE SCALE GENOMIC DNA]</scope>
    <source>
        <strain evidence="9">DSM 11003</strain>
    </source>
</reference>
<dbReference type="Pfam" id="PF02463">
    <property type="entry name" value="SMC_N"/>
    <property type="match status" value="1"/>
</dbReference>
<evidence type="ECO:0000313" key="8">
    <source>
        <dbReference type="EMBL" id="SHH01594.1"/>
    </source>
</evidence>
<organism evidence="8 9">
    <name type="scientific">Thermosyntropha lipolytica DSM 11003</name>
    <dbReference type="NCBI Taxonomy" id="1123382"/>
    <lineage>
        <taxon>Bacteria</taxon>
        <taxon>Bacillati</taxon>
        <taxon>Bacillota</taxon>
        <taxon>Clostridia</taxon>
        <taxon>Eubacteriales</taxon>
        <taxon>Syntrophomonadaceae</taxon>
        <taxon>Thermosyntropha</taxon>
    </lineage>
</organism>
<name>A0A1M5PIG1_9FIRM</name>
<dbReference type="Gene3D" id="3.40.50.300">
    <property type="entry name" value="P-loop containing nucleotide triphosphate hydrolases"/>
    <property type="match status" value="2"/>
</dbReference>
<dbReference type="AlphaFoldDB" id="A0A1M5PIG1"/>
<comment type="subcellular location">
    <subcellularLocation>
        <location evidence="6">Cytoplasm</location>
    </subcellularLocation>
</comment>
<keyword evidence="5 6" id="KW-0238">DNA-binding</keyword>
<evidence type="ECO:0000256" key="3">
    <source>
        <dbReference type="ARBA" id="ARBA00022840"/>
    </source>
</evidence>
<evidence type="ECO:0000256" key="5">
    <source>
        <dbReference type="ARBA" id="ARBA00023125"/>
    </source>
</evidence>
<dbReference type="PANTHER" id="PTHR43977">
    <property type="entry name" value="STRUCTURAL MAINTENANCE OF CHROMOSOMES PROTEIN 3"/>
    <property type="match status" value="1"/>
</dbReference>
<keyword evidence="3 6" id="KW-0067">ATP-binding</keyword>
<dbReference type="InterPro" id="IPR036277">
    <property type="entry name" value="SMC_hinge_sf"/>
</dbReference>
<dbReference type="Gene3D" id="6.10.140.1720">
    <property type="match status" value="1"/>
</dbReference>
<dbReference type="GO" id="GO:0003677">
    <property type="term" value="F:DNA binding"/>
    <property type="evidence" value="ECO:0007669"/>
    <property type="project" value="UniProtKB-UniRule"/>
</dbReference>
<dbReference type="InterPro" id="IPR027417">
    <property type="entry name" value="P-loop_NTPase"/>
</dbReference>
<evidence type="ECO:0000256" key="1">
    <source>
        <dbReference type="ARBA" id="ARBA00022490"/>
    </source>
</evidence>
<feature type="coiled-coil region" evidence="6">
    <location>
        <begin position="195"/>
        <end position="471"/>
    </location>
</feature>
<dbReference type="GO" id="GO:0006260">
    <property type="term" value="P:DNA replication"/>
    <property type="evidence" value="ECO:0007669"/>
    <property type="project" value="UniProtKB-UniRule"/>
</dbReference>
<dbReference type="GO" id="GO:0030261">
    <property type="term" value="P:chromosome condensation"/>
    <property type="evidence" value="ECO:0007669"/>
    <property type="project" value="InterPro"/>
</dbReference>
<dbReference type="SUPFAM" id="SSF75553">
    <property type="entry name" value="Smc hinge domain"/>
    <property type="match status" value="1"/>
</dbReference>
<feature type="binding site" evidence="6">
    <location>
        <begin position="32"/>
        <end position="39"/>
    </location>
    <ligand>
        <name>ATP</name>
        <dbReference type="ChEBI" id="CHEBI:30616"/>
    </ligand>
</feature>
<dbReference type="EMBL" id="FQWY01000023">
    <property type="protein sequence ID" value="SHH01594.1"/>
    <property type="molecule type" value="Genomic_DNA"/>
</dbReference>
<dbReference type="GO" id="GO:0005524">
    <property type="term" value="F:ATP binding"/>
    <property type="evidence" value="ECO:0007669"/>
    <property type="project" value="UniProtKB-UniRule"/>
</dbReference>
<dbReference type="InterPro" id="IPR010935">
    <property type="entry name" value="SMC_hinge"/>
</dbReference>
<dbReference type="SMART" id="SM00968">
    <property type="entry name" value="SMC_hinge"/>
    <property type="match status" value="1"/>
</dbReference>
<feature type="domain" description="SMC hinge" evidence="7">
    <location>
        <begin position="521"/>
        <end position="640"/>
    </location>
</feature>
<comment type="function">
    <text evidence="6">Required for chromosome condensation and partitioning.</text>
</comment>
<evidence type="ECO:0000256" key="6">
    <source>
        <dbReference type="HAMAP-Rule" id="MF_01894"/>
    </source>
</evidence>
<dbReference type="GO" id="GO:0016887">
    <property type="term" value="F:ATP hydrolysis activity"/>
    <property type="evidence" value="ECO:0007669"/>
    <property type="project" value="InterPro"/>
</dbReference>